<keyword evidence="5 9" id="KW-0378">Hydrolase</keyword>
<dbReference type="CDD" id="cd00019">
    <property type="entry name" value="AP2Ec"/>
    <property type="match status" value="1"/>
</dbReference>
<dbReference type="PROSITE" id="PS00729">
    <property type="entry name" value="AP_NUCLEASE_F2_1"/>
    <property type="match status" value="1"/>
</dbReference>
<evidence type="ECO:0000256" key="4">
    <source>
        <dbReference type="ARBA" id="ARBA00022763"/>
    </source>
</evidence>
<dbReference type="GO" id="GO:0008833">
    <property type="term" value="F:deoxyribonuclease IV (phage-T4-induced) activity"/>
    <property type="evidence" value="ECO:0007669"/>
    <property type="project" value="UniProtKB-EC"/>
</dbReference>
<comment type="cofactor">
    <cofactor evidence="1">
        <name>Zn(2+)</name>
        <dbReference type="ChEBI" id="CHEBI:29105"/>
    </cofactor>
</comment>
<dbReference type="GO" id="GO:0008270">
    <property type="term" value="F:zinc ion binding"/>
    <property type="evidence" value="ECO:0007669"/>
    <property type="project" value="InterPro"/>
</dbReference>
<evidence type="ECO:0000259" key="8">
    <source>
        <dbReference type="Pfam" id="PF01261"/>
    </source>
</evidence>
<reference evidence="9 10" key="1">
    <citation type="submission" date="2020-10" db="EMBL/GenBank/DDBJ databases">
        <title>Ca. Dormibacterota MAGs.</title>
        <authorList>
            <person name="Montgomery K."/>
        </authorList>
    </citation>
    <scope>NUCLEOTIDE SEQUENCE [LARGE SCALE GENOMIC DNA]</scope>
    <source>
        <strain evidence="9">SC8812_S17_18</strain>
    </source>
</reference>
<dbReference type="InterPro" id="IPR018246">
    <property type="entry name" value="AP_endonuc_F2_Zn_BS"/>
</dbReference>
<evidence type="ECO:0000313" key="10">
    <source>
        <dbReference type="Proteomes" id="UP000606991"/>
    </source>
</evidence>
<dbReference type="GO" id="GO:0003677">
    <property type="term" value="F:DNA binding"/>
    <property type="evidence" value="ECO:0007669"/>
    <property type="project" value="InterPro"/>
</dbReference>
<dbReference type="GO" id="GO:0008081">
    <property type="term" value="F:phosphoric diester hydrolase activity"/>
    <property type="evidence" value="ECO:0007669"/>
    <property type="project" value="TreeGrafter"/>
</dbReference>
<protein>
    <submittedName>
        <fullName evidence="9">Deoxyribonuclease IV</fullName>
        <ecNumber evidence="9">3.1.21.2</ecNumber>
    </submittedName>
</protein>
<evidence type="ECO:0000256" key="5">
    <source>
        <dbReference type="ARBA" id="ARBA00022801"/>
    </source>
</evidence>
<accession>A0A934JV99</accession>
<keyword evidence="7" id="KW-0234">DNA repair</keyword>
<dbReference type="PANTHER" id="PTHR21445:SF0">
    <property type="entry name" value="APURINIC-APYRIMIDINIC ENDONUCLEASE"/>
    <property type="match status" value="1"/>
</dbReference>
<dbReference type="EMBL" id="JAEKNS010000074">
    <property type="protein sequence ID" value="MBJ7594609.1"/>
    <property type="molecule type" value="Genomic_DNA"/>
</dbReference>
<dbReference type="Pfam" id="PF01261">
    <property type="entry name" value="AP_endonuc_2"/>
    <property type="match status" value="1"/>
</dbReference>
<dbReference type="NCBIfam" id="TIGR00587">
    <property type="entry name" value="nfo"/>
    <property type="match status" value="1"/>
</dbReference>
<comment type="caution">
    <text evidence="9">The sequence shown here is derived from an EMBL/GenBank/DDBJ whole genome shotgun (WGS) entry which is preliminary data.</text>
</comment>
<dbReference type="GO" id="GO:0006284">
    <property type="term" value="P:base-excision repair"/>
    <property type="evidence" value="ECO:0007669"/>
    <property type="project" value="TreeGrafter"/>
</dbReference>
<dbReference type="InterPro" id="IPR001719">
    <property type="entry name" value="AP_endonuc_2"/>
</dbReference>
<evidence type="ECO:0000256" key="6">
    <source>
        <dbReference type="ARBA" id="ARBA00022833"/>
    </source>
</evidence>
<name>A0A934JV99_9BACT</name>
<dbReference type="InterPro" id="IPR036237">
    <property type="entry name" value="Xyl_isomerase-like_sf"/>
</dbReference>
<dbReference type="PROSITE" id="PS51432">
    <property type="entry name" value="AP_NUCLEASE_F2_4"/>
    <property type="match status" value="1"/>
</dbReference>
<dbReference type="EC" id="3.1.21.2" evidence="9"/>
<keyword evidence="4" id="KW-0227">DNA damage</keyword>
<dbReference type="PROSITE" id="PS00731">
    <property type="entry name" value="AP_NUCLEASE_F2_3"/>
    <property type="match status" value="1"/>
</dbReference>
<evidence type="ECO:0000256" key="3">
    <source>
        <dbReference type="ARBA" id="ARBA00022723"/>
    </source>
</evidence>
<feature type="domain" description="Xylose isomerase-like TIM barrel" evidence="8">
    <location>
        <begin position="12"/>
        <end position="222"/>
    </location>
</feature>
<evidence type="ECO:0000256" key="2">
    <source>
        <dbReference type="ARBA" id="ARBA00005340"/>
    </source>
</evidence>
<proteinExistence type="inferred from homology"/>
<dbReference type="SMART" id="SM00518">
    <property type="entry name" value="AP2Ec"/>
    <property type="match status" value="1"/>
</dbReference>
<keyword evidence="6" id="KW-0862">Zinc</keyword>
<organism evidence="9 10">
    <name type="scientific">Candidatus Aeolococcus gillhamiae</name>
    <dbReference type="NCBI Taxonomy" id="3127015"/>
    <lineage>
        <taxon>Bacteria</taxon>
        <taxon>Bacillati</taxon>
        <taxon>Candidatus Dormiibacterota</taxon>
        <taxon>Candidatus Dormibacteria</taxon>
        <taxon>Candidatus Aeolococcales</taxon>
        <taxon>Candidatus Aeolococcaceae</taxon>
        <taxon>Candidatus Aeolococcus</taxon>
    </lineage>
</organism>
<evidence type="ECO:0000313" key="9">
    <source>
        <dbReference type="EMBL" id="MBJ7594609.1"/>
    </source>
</evidence>
<sequence>MRQTYLEKYAASGLRGHYLHAVYLINLATPTEQLLRQSIGSLVHYMQLAELLNADGVVFHPGSHLGAGFDGMLEQMAGAMREILDTVPRSPAKLIVENSAGSGGCVGCNFGQLGRIVAAVDSDRVGVCLDTQQHMFASGYDVRTRDQVTATLDRFGEDVGFDRLALVHANDSRKPLGSNVDRHANIGEGEMGIDAFRLLFEDGRLNGVPWLIEVPGEEHRGPDLDNINRLRACAGLPARAVAESVAVR</sequence>
<keyword evidence="3" id="KW-0479">Metal-binding</keyword>
<dbReference type="SUPFAM" id="SSF51658">
    <property type="entry name" value="Xylose isomerase-like"/>
    <property type="match status" value="1"/>
</dbReference>
<dbReference type="AlphaFoldDB" id="A0A934JV99"/>
<dbReference type="Gene3D" id="3.20.20.150">
    <property type="entry name" value="Divalent-metal-dependent TIM barrel enzymes"/>
    <property type="match status" value="1"/>
</dbReference>
<gene>
    <name evidence="9" type="ORF">JF886_07045</name>
</gene>
<evidence type="ECO:0000256" key="1">
    <source>
        <dbReference type="ARBA" id="ARBA00001947"/>
    </source>
</evidence>
<comment type="similarity">
    <text evidence="2">Belongs to the AP endonuclease 2 family.</text>
</comment>
<evidence type="ECO:0000256" key="7">
    <source>
        <dbReference type="ARBA" id="ARBA00023204"/>
    </source>
</evidence>
<dbReference type="PANTHER" id="PTHR21445">
    <property type="entry name" value="ENDONUCLEASE IV ENDODEOXYRIBONUCLEASE IV"/>
    <property type="match status" value="1"/>
</dbReference>
<dbReference type="GO" id="GO:0003906">
    <property type="term" value="F:DNA-(apurinic or apyrimidinic site) endonuclease activity"/>
    <property type="evidence" value="ECO:0007669"/>
    <property type="project" value="TreeGrafter"/>
</dbReference>
<dbReference type="Proteomes" id="UP000606991">
    <property type="component" value="Unassembled WGS sequence"/>
</dbReference>
<dbReference type="InterPro" id="IPR013022">
    <property type="entry name" value="Xyl_isomerase-like_TIM-brl"/>
</dbReference>